<proteinExistence type="predicted"/>
<protein>
    <submittedName>
        <fullName evidence="2">Glycerophosphoryl diester phosphodiesterase</fullName>
        <ecNumber evidence="2">3.1.4.46</ecNumber>
    </submittedName>
</protein>
<keyword evidence="2" id="KW-0378">Hydrolase</keyword>
<name>A0ABR9JQ19_9ACTN</name>
<evidence type="ECO:0000313" key="2">
    <source>
        <dbReference type="EMBL" id="MBE1532673.1"/>
    </source>
</evidence>
<accession>A0ABR9JQ19</accession>
<dbReference type="InterPro" id="IPR017946">
    <property type="entry name" value="PLC-like_Pdiesterase_TIM-brl"/>
</dbReference>
<dbReference type="EMBL" id="JADBDZ010000001">
    <property type="protein sequence ID" value="MBE1532673.1"/>
    <property type="molecule type" value="Genomic_DNA"/>
</dbReference>
<dbReference type="EC" id="3.1.4.46" evidence="2"/>
<dbReference type="GO" id="GO:0008889">
    <property type="term" value="F:glycerophosphodiester phosphodiesterase activity"/>
    <property type="evidence" value="ECO:0007669"/>
    <property type="project" value="UniProtKB-EC"/>
</dbReference>
<dbReference type="Gene3D" id="3.20.20.190">
    <property type="entry name" value="Phosphatidylinositol (PI) phosphodiesterase"/>
    <property type="match status" value="1"/>
</dbReference>
<organism evidence="2 3">
    <name type="scientific">Actinomadura algeriensis</name>
    <dbReference type="NCBI Taxonomy" id="1679523"/>
    <lineage>
        <taxon>Bacteria</taxon>
        <taxon>Bacillati</taxon>
        <taxon>Actinomycetota</taxon>
        <taxon>Actinomycetes</taxon>
        <taxon>Streptosporangiales</taxon>
        <taxon>Thermomonosporaceae</taxon>
        <taxon>Actinomadura</taxon>
    </lineage>
</organism>
<dbReference type="SUPFAM" id="SSF51695">
    <property type="entry name" value="PLC-like phosphodiesterases"/>
    <property type="match status" value="1"/>
</dbReference>
<evidence type="ECO:0000313" key="3">
    <source>
        <dbReference type="Proteomes" id="UP000627838"/>
    </source>
</evidence>
<dbReference type="PANTHER" id="PTHR46211">
    <property type="entry name" value="GLYCEROPHOSPHORYL DIESTER PHOSPHODIESTERASE"/>
    <property type="match status" value="1"/>
</dbReference>
<reference evidence="2 3" key="1">
    <citation type="submission" date="2020-10" db="EMBL/GenBank/DDBJ databases">
        <title>Sequencing the genomes of 1000 actinobacteria strains.</title>
        <authorList>
            <person name="Klenk H.-P."/>
        </authorList>
    </citation>
    <scope>NUCLEOTIDE SEQUENCE [LARGE SCALE GENOMIC DNA]</scope>
    <source>
        <strain evidence="2 3">DSM 46744</strain>
    </source>
</reference>
<dbReference type="RefSeq" id="WP_192759333.1">
    <property type="nucleotide sequence ID" value="NZ_JADBDZ010000001.1"/>
</dbReference>
<comment type="caution">
    <text evidence="2">The sequence shown here is derived from an EMBL/GenBank/DDBJ whole genome shotgun (WGS) entry which is preliminary data.</text>
</comment>
<gene>
    <name evidence="2" type="ORF">H4W34_002506</name>
</gene>
<dbReference type="Pfam" id="PF03009">
    <property type="entry name" value="GDPD"/>
    <property type="match status" value="1"/>
</dbReference>
<evidence type="ECO:0000259" key="1">
    <source>
        <dbReference type="PROSITE" id="PS51704"/>
    </source>
</evidence>
<dbReference type="InterPro" id="IPR030395">
    <property type="entry name" value="GP_PDE_dom"/>
</dbReference>
<sequence>MIRTVELHGHRGARGLLPENTLPGFAHALDLGVDAVELDVGLSADGVVVLGHDQLLSAVTLADTAPAWPGDPAFPYVGKAVRDLGLAQLKTLDAGVRRAGDAFAGTQRAMPGTPIPTLAEVCTLVEPSGVELAVELKTDPSWPDADISRFVAAVVEVLHGSGLGARSRLLAFDWRVLACTPREFGRVALVERKTLVPGSRWLAGGPPRDFLAAALAVGATALSPEHALTTPGLVDDAHAAGLPVAVWTVNEPEDMARLAKFGVDAIVTDYPDIAAEVLATAPA</sequence>
<feature type="domain" description="GP-PDE" evidence="1">
    <location>
        <begin position="5"/>
        <end position="278"/>
    </location>
</feature>
<keyword evidence="3" id="KW-1185">Reference proteome</keyword>
<dbReference type="PANTHER" id="PTHR46211:SF14">
    <property type="entry name" value="GLYCEROPHOSPHODIESTER PHOSPHODIESTERASE"/>
    <property type="match status" value="1"/>
</dbReference>
<dbReference type="PROSITE" id="PS51704">
    <property type="entry name" value="GP_PDE"/>
    <property type="match status" value="1"/>
</dbReference>
<dbReference type="Proteomes" id="UP000627838">
    <property type="component" value="Unassembled WGS sequence"/>
</dbReference>